<feature type="chain" id="PRO_5045841373" description="Lipoprotein" evidence="1">
    <location>
        <begin position="18"/>
        <end position="137"/>
    </location>
</feature>
<reference evidence="2" key="1">
    <citation type="submission" date="2023-01" db="EMBL/GenBank/DDBJ databases">
        <title>Sulfurovum sp. zt1-1 genome assembly.</title>
        <authorList>
            <person name="Wang J."/>
        </authorList>
    </citation>
    <scope>NUCLEOTIDE SEQUENCE</scope>
    <source>
        <strain evidence="2">Zt1-1</strain>
    </source>
</reference>
<organism evidence="2 3">
    <name type="scientific">Sulfurovum zhangzhouensis</name>
    <dbReference type="NCBI Taxonomy" id="3019067"/>
    <lineage>
        <taxon>Bacteria</taxon>
        <taxon>Pseudomonadati</taxon>
        <taxon>Campylobacterota</taxon>
        <taxon>Epsilonproteobacteria</taxon>
        <taxon>Campylobacterales</taxon>
        <taxon>Sulfurovaceae</taxon>
        <taxon>Sulfurovum</taxon>
    </lineage>
</organism>
<protein>
    <recommendedName>
        <fullName evidence="4">Lipoprotein</fullName>
    </recommendedName>
</protein>
<dbReference type="Proteomes" id="UP001169069">
    <property type="component" value="Unassembled WGS sequence"/>
</dbReference>
<name>A0ABT7QW03_9BACT</name>
<evidence type="ECO:0008006" key="4">
    <source>
        <dbReference type="Google" id="ProtNLM"/>
    </source>
</evidence>
<keyword evidence="3" id="KW-1185">Reference proteome</keyword>
<evidence type="ECO:0000313" key="2">
    <source>
        <dbReference type="EMBL" id="MDM5271019.1"/>
    </source>
</evidence>
<gene>
    <name evidence="2" type="ORF">PGH07_02380</name>
</gene>
<feature type="signal peptide" evidence="1">
    <location>
        <begin position="1"/>
        <end position="17"/>
    </location>
</feature>
<dbReference type="EMBL" id="JAQIBD010000001">
    <property type="protein sequence ID" value="MDM5271019.1"/>
    <property type="molecule type" value="Genomic_DNA"/>
</dbReference>
<proteinExistence type="predicted"/>
<dbReference type="RefSeq" id="WP_289412305.1">
    <property type="nucleotide sequence ID" value="NZ_JAQIBD010000001.1"/>
</dbReference>
<evidence type="ECO:0000313" key="3">
    <source>
        <dbReference type="Proteomes" id="UP001169069"/>
    </source>
</evidence>
<keyword evidence="1" id="KW-0732">Signal</keyword>
<comment type="caution">
    <text evidence="2">The sequence shown here is derived from an EMBL/GenBank/DDBJ whole genome shotgun (WGS) entry which is preliminary data.</text>
</comment>
<evidence type="ECO:0000256" key="1">
    <source>
        <dbReference type="SAM" id="SignalP"/>
    </source>
</evidence>
<dbReference type="PROSITE" id="PS51257">
    <property type="entry name" value="PROKAR_LIPOPROTEIN"/>
    <property type="match status" value="1"/>
</dbReference>
<accession>A0ABT7QW03</accession>
<sequence length="137" mass="15678">MKKIAISFTVLSLFACADLSIPQIEKMVAQIHEKREGVKLETLDQTKEPFVRSQEGEDKLVTFIIPEKKEDAKLILHAIVNGKAYINDQWVGIEEKVMGYTLKYIGKRGVVLRNENNIKKLFLSEGGNDFIQIEERK</sequence>